<proteinExistence type="predicted"/>
<name>A0ABS4PQT9_9PSEU</name>
<keyword evidence="2" id="KW-1185">Reference proteome</keyword>
<dbReference type="EMBL" id="JAGGMS010000001">
    <property type="protein sequence ID" value="MBP2181803.1"/>
    <property type="molecule type" value="Genomic_DNA"/>
</dbReference>
<sequence length="37" mass="3817">MTETLALAALAPDEEDLGADAPISVLSVAYCEDAFFG</sequence>
<dbReference type="Proteomes" id="UP000741013">
    <property type="component" value="Unassembled WGS sequence"/>
</dbReference>
<accession>A0ABS4PQT9</accession>
<evidence type="ECO:0000313" key="2">
    <source>
        <dbReference type="Proteomes" id="UP000741013"/>
    </source>
</evidence>
<gene>
    <name evidence="1" type="ORF">JOM49_003329</name>
</gene>
<reference evidence="1 2" key="1">
    <citation type="submission" date="2021-03" db="EMBL/GenBank/DDBJ databases">
        <title>Sequencing the genomes of 1000 actinobacteria strains.</title>
        <authorList>
            <person name="Klenk H.-P."/>
        </authorList>
    </citation>
    <scope>NUCLEOTIDE SEQUENCE [LARGE SCALE GENOMIC DNA]</scope>
    <source>
        <strain evidence="1 2">DSM 45510</strain>
    </source>
</reference>
<comment type="caution">
    <text evidence="1">The sequence shown here is derived from an EMBL/GenBank/DDBJ whole genome shotgun (WGS) entry which is preliminary data.</text>
</comment>
<protein>
    <submittedName>
        <fullName evidence="1">Uncharacterized protein</fullName>
    </submittedName>
</protein>
<evidence type="ECO:0000313" key="1">
    <source>
        <dbReference type="EMBL" id="MBP2181803.1"/>
    </source>
</evidence>
<organism evidence="1 2">
    <name type="scientific">Amycolatopsis magusensis</name>
    <dbReference type="NCBI Taxonomy" id="882444"/>
    <lineage>
        <taxon>Bacteria</taxon>
        <taxon>Bacillati</taxon>
        <taxon>Actinomycetota</taxon>
        <taxon>Actinomycetes</taxon>
        <taxon>Pseudonocardiales</taxon>
        <taxon>Pseudonocardiaceae</taxon>
        <taxon>Amycolatopsis</taxon>
    </lineage>
</organism>